<dbReference type="AlphaFoldDB" id="A0A455U442"/>
<dbReference type="KEGG" id="hsr:HSBAA_21220"/>
<sequence>MVGIKESAFDADLLAGTAESAFASVEINFGIAAITTYDDAGFTGSHAVITLGATRREVRLVLGPGWAQRGMTPTVAK</sequence>
<dbReference type="Proteomes" id="UP000320231">
    <property type="component" value="Chromosome"/>
</dbReference>
<evidence type="ECO:0000313" key="1">
    <source>
        <dbReference type="EMBL" id="BBI60816.1"/>
    </source>
</evidence>
<evidence type="ECO:0000313" key="2">
    <source>
        <dbReference type="Proteomes" id="UP000320231"/>
    </source>
</evidence>
<protein>
    <submittedName>
        <fullName evidence="1">Uncharacterized protein</fullName>
    </submittedName>
</protein>
<accession>A0A455U442</accession>
<gene>
    <name evidence="1" type="ORF">HSBAA_21220</name>
</gene>
<dbReference type="EMBL" id="AP019514">
    <property type="protein sequence ID" value="BBI60816.1"/>
    <property type="molecule type" value="Genomic_DNA"/>
</dbReference>
<proteinExistence type="predicted"/>
<organism evidence="1 2">
    <name type="scientific">Vreelandella sulfidaeris</name>
    <dbReference type="NCBI Taxonomy" id="115553"/>
    <lineage>
        <taxon>Bacteria</taxon>
        <taxon>Pseudomonadati</taxon>
        <taxon>Pseudomonadota</taxon>
        <taxon>Gammaproteobacteria</taxon>
        <taxon>Oceanospirillales</taxon>
        <taxon>Halomonadaceae</taxon>
        <taxon>Vreelandella</taxon>
    </lineage>
</organism>
<reference evidence="1 2" key="1">
    <citation type="journal article" date="2019" name="Microbiol. Resour. Announc.">
        <title>Complete Genome Sequence of Halomonas sulfidaeris Strain Esulfide1 Isolated from a Metal Sulfide Rock at a Depth of 2,200 Meters, Obtained Using Nanopore Sequencing.</title>
        <authorList>
            <person name="Saito M."/>
            <person name="Nishigata A."/>
            <person name="Galipon J."/>
            <person name="Arakawa K."/>
        </authorList>
    </citation>
    <scope>NUCLEOTIDE SEQUENCE [LARGE SCALE GENOMIC DNA]</scope>
    <source>
        <strain evidence="1 2">ATCC BAA-803</strain>
    </source>
</reference>
<name>A0A455U442_9GAMM</name>